<reference evidence="3 4" key="1">
    <citation type="submission" date="2016-10" db="EMBL/GenBank/DDBJ databases">
        <authorList>
            <person name="de Groot N.N."/>
        </authorList>
    </citation>
    <scope>NUCLEOTIDE SEQUENCE [LARGE SCALE GENOMIC DNA]</scope>
    <source>
        <strain evidence="3 4">DSM 16619</strain>
    </source>
</reference>
<dbReference type="GO" id="GO:0005886">
    <property type="term" value="C:plasma membrane"/>
    <property type="evidence" value="ECO:0007669"/>
    <property type="project" value="UniProtKB-SubCell"/>
</dbReference>
<dbReference type="Gene3D" id="2.20.200.10">
    <property type="entry name" value="Outer membrane efflux proteins (OEP)"/>
    <property type="match status" value="1"/>
</dbReference>
<dbReference type="Pfam" id="PF02321">
    <property type="entry name" value="OEP"/>
    <property type="match status" value="2"/>
</dbReference>
<accession>A0A1G7CI12</accession>
<sequence>MAGCAALGGTDAPSLQGVAPVSTTWNQPVPAGAAPADLRTWWKALGDPALDALVEEALARNLDLAQAASRLREARLQSGRAALQFRPSLSASARSLQDISATDTYFHASIDMVWELGLFGAAQSTRQAGEAELDAAGADAQGVRVAVIADVVRNYLDLRAAGRQVQWLTEMAALDERSAALAEVRLRTRLGPADDIAQARVRAAQTRAAQTIPREAGARAAQALAVLLGRTSPDPAWSAARPGNTEPTLPAFALAELPADLLRTRPDVHAAEAEVHKAAAALGLARSELYPRIALMGSLLYSYNITQHFRTRSENAPALGPVIDIPLFDWGRRRMQVDARQEAMNAALIGYQRAVNNGVAEAEGALSALGAQQARADALAQALGLLQERIATGQQQRRLGLASEYDSLPQRRAALQAAAERDTAQDASALAFVALYKALGGAPLPAADTTAGAAATATVAAKAGGAP</sequence>
<evidence type="ECO:0000313" key="4">
    <source>
        <dbReference type="Proteomes" id="UP000198781"/>
    </source>
</evidence>
<comment type="subcellular location">
    <subcellularLocation>
        <location evidence="2">Cell membrane</location>
        <topology evidence="2">Lipid-anchor</topology>
    </subcellularLocation>
</comment>
<dbReference type="NCBIfam" id="TIGR01845">
    <property type="entry name" value="outer_NodT"/>
    <property type="match status" value="1"/>
</dbReference>
<gene>
    <name evidence="3" type="ORF">SAMN05192589_11662</name>
</gene>
<dbReference type="EMBL" id="FMZC01000016">
    <property type="protein sequence ID" value="SDE38998.1"/>
    <property type="molecule type" value="Genomic_DNA"/>
</dbReference>
<dbReference type="GO" id="GO:0015562">
    <property type="term" value="F:efflux transmembrane transporter activity"/>
    <property type="evidence" value="ECO:0007669"/>
    <property type="project" value="InterPro"/>
</dbReference>
<evidence type="ECO:0000256" key="1">
    <source>
        <dbReference type="ARBA" id="ARBA00007613"/>
    </source>
</evidence>
<proteinExistence type="inferred from homology"/>
<dbReference type="SUPFAM" id="SSF56954">
    <property type="entry name" value="Outer membrane efflux proteins (OEP)"/>
    <property type="match status" value="1"/>
</dbReference>
<keyword evidence="4" id="KW-1185">Reference proteome</keyword>
<evidence type="ECO:0000313" key="3">
    <source>
        <dbReference type="EMBL" id="SDE38998.1"/>
    </source>
</evidence>
<organism evidence="3 4">
    <name type="scientific">Paracidovorax valerianellae</name>
    <dbReference type="NCBI Taxonomy" id="187868"/>
    <lineage>
        <taxon>Bacteria</taxon>
        <taxon>Pseudomonadati</taxon>
        <taxon>Pseudomonadota</taxon>
        <taxon>Betaproteobacteria</taxon>
        <taxon>Burkholderiales</taxon>
        <taxon>Comamonadaceae</taxon>
        <taxon>Paracidovorax</taxon>
    </lineage>
</organism>
<dbReference type="Gene3D" id="1.20.1600.10">
    <property type="entry name" value="Outer membrane efflux proteins (OEP)"/>
    <property type="match status" value="1"/>
</dbReference>
<keyword evidence="2" id="KW-0564">Palmitate</keyword>
<evidence type="ECO:0000256" key="2">
    <source>
        <dbReference type="RuleBase" id="RU362097"/>
    </source>
</evidence>
<name>A0A1G7CI12_9BURK</name>
<dbReference type="Proteomes" id="UP000198781">
    <property type="component" value="Unassembled WGS sequence"/>
</dbReference>
<dbReference type="InterPro" id="IPR003423">
    <property type="entry name" value="OMP_efflux"/>
</dbReference>
<dbReference type="STRING" id="187868.SAMN05192589_11662"/>
<dbReference type="PANTHER" id="PTHR30203">
    <property type="entry name" value="OUTER MEMBRANE CATION EFFLUX PROTEIN"/>
    <property type="match status" value="1"/>
</dbReference>
<keyword evidence="2 3" id="KW-0449">Lipoprotein</keyword>
<protein>
    <submittedName>
        <fullName evidence="3">Efflux transporter, outer membrane factor (OMF) lipoprotein, NodT family</fullName>
    </submittedName>
</protein>
<keyword evidence="2" id="KW-1134">Transmembrane beta strand</keyword>
<keyword evidence="2" id="KW-0812">Transmembrane</keyword>
<keyword evidence="2" id="KW-0472">Membrane</keyword>
<dbReference type="OrthoDB" id="9770517at2"/>
<comment type="similarity">
    <text evidence="1 2">Belongs to the outer membrane factor (OMF) (TC 1.B.17) family.</text>
</comment>
<dbReference type="PANTHER" id="PTHR30203:SF29">
    <property type="entry name" value="PROTEIN CYAE"/>
    <property type="match status" value="1"/>
</dbReference>
<dbReference type="AlphaFoldDB" id="A0A1G7CI12"/>
<dbReference type="InterPro" id="IPR010131">
    <property type="entry name" value="MdtP/NodT-like"/>
</dbReference>